<keyword evidence="4" id="KW-0812">Transmembrane</keyword>
<evidence type="ECO:0000313" key="6">
    <source>
        <dbReference type="EMBL" id="KAF8392143.1"/>
    </source>
</evidence>
<sequence>MKSNQGKLFIGRIFGSTSEETLKKHFEKYGEDLEAVIVLDKITLRPREFGFVVFADPSVLDRLVVRRDLSREERPISSRSGNPKAGGNTNPKKIFVGGLPRTLTEEEFRHYYEAFGPVNDVIIVYERIYRVLHKRFHELNDQIVEIKLWRSSVLFKAAMAAEIIRVIVLPAPIQVDMKVEWIPIGTGSLRLLGVVFRHMVMLYLDIGILYQLVVYLVTAYAHGAIKFLPAMAQTWAIGMQLLVMVEMAGLMLIEAAMVPVEGMLVVGAGEVEQQGTGSG</sequence>
<dbReference type="AlphaFoldDB" id="A0A835D6C7"/>
<name>A0A835D6C7_TETSI</name>
<evidence type="ECO:0000256" key="3">
    <source>
        <dbReference type="PROSITE-ProRule" id="PRU00176"/>
    </source>
</evidence>
<dbReference type="PROSITE" id="PS50102">
    <property type="entry name" value="RRM"/>
    <property type="match status" value="2"/>
</dbReference>
<keyword evidence="1" id="KW-0677">Repeat</keyword>
<dbReference type="PANTHER" id="PTHR48032">
    <property type="entry name" value="RNA-BINDING PROTEIN MUSASHI HOMOLOG RBP6"/>
    <property type="match status" value="1"/>
</dbReference>
<feature type="transmembrane region" description="Helical" evidence="4">
    <location>
        <begin position="200"/>
        <end position="222"/>
    </location>
</feature>
<accession>A0A835D6C7</accession>
<evidence type="ECO:0000256" key="4">
    <source>
        <dbReference type="SAM" id="Phobius"/>
    </source>
</evidence>
<dbReference type="Gene3D" id="3.30.70.330">
    <property type="match status" value="2"/>
</dbReference>
<feature type="transmembrane region" description="Helical" evidence="4">
    <location>
        <begin position="234"/>
        <end position="253"/>
    </location>
</feature>
<protein>
    <recommendedName>
        <fullName evidence="5">RRM domain-containing protein</fullName>
    </recommendedName>
</protein>
<dbReference type="GO" id="GO:0003729">
    <property type="term" value="F:mRNA binding"/>
    <property type="evidence" value="ECO:0007669"/>
    <property type="project" value="TreeGrafter"/>
</dbReference>
<dbReference type="GO" id="GO:0006417">
    <property type="term" value="P:regulation of translation"/>
    <property type="evidence" value="ECO:0007669"/>
    <property type="project" value="TreeGrafter"/>
</dbReference>
<dbReference type="OrthoDB" id="1875751at2759"/>
<evidence type="ECO:0000256" key="1">
    <source>
        <dbReference type="ARBA" id="ARBA00022737"/>
    </source>
</evidence>
<gene>
    <name evidence="6" type="ORF">HHK36_022485</name>
</gene>
<keyword evidence="4" id="KW-0472">Membrane</keyword>
<dbReference type="InterPro" id="IPR000504">
    <property type="entry name" value="RRM_dom"/>
</dbReference>
<feature type="domain" description="RRM" evidence="5">
    <location>
        <begin position="6"/>
        <end position="83"/>
    </location>
</feature>
<dbReference type="EMBL" id="JABCRI010000016">
    <property type="protein sequence ID" value="KAF8392143.1"/>
    <property type="molecule type" value="Genomic_DNA"/>
</dbReference>
<dbReference type="PANTHER" id="PTHR48032:SF6">
    <property type="entry name" value="RNA-BINDING (RRM_RBD_RNP MOTIFS) FAMILY PROTEIN"/>
    <property type="match status" value="1"/>
</dbReference>
<dbReference type="SMART" id="SM00360">
    <property type="entry name" value="RRM"/>
    <property type="match status" value="2"/>
</dbReference>
<evidence type="ECO:0000256" key="2">
    <source>
        <dbReference type="ARBA" id="ARBA00022884"/>
    </source>
</evidence>
<keyword evidence="4" id="KW-1133">Transmembrane helix</keyword>
<evidence type="ECO:0000259" key="5">
    <source>
        <dbReference type="PROSITE" id="PS50102"/>
    </source>
</evidence>
<organism evidence="6 7">
    <name type="scientific">Tetracentron sinense</name>
    <name type="common">Spur-leaf</name>
    <dbReference type="NCBI Taxonomy" id="13715"/>
    <lineage>
        <taxon>Eukaryota</taxon>
        <taxon>Viridiplantae</taxon>
        <taxon>Streptophyta</taxon>
        <taxon>Embryophyta</taxon>
        <taxon>Tracheophyta</taxon>
        <taxon>Spermatophyta</taxon>
        <taxon>Magnoliopsida</taxon>
        <taxon>Trochodendrales</taxon>
        <taxon>Trochodendraceae</taxon>
        <taxon>Tetracentron</taxon>
    </lineage>
</organism>
<feature type="domain" description="RRM" evidence="5">
    <location>
        <begin position="92"/>
        <end position="127"/>
    </location>
</feature>
<dbReference type="SUPFAM" id="SSF54928">
    <property type="entry name" value="RNA-binding domain, RBD"/>
    <property type="match status" value="1"/>
</dbReference>
<dbReference type="InterPro" id="IPR035979">
    <property type="entry name" value="RBD_domain_sf"/>
</dbReference>
<reference evidence="6 7" key="1">
    <citation type="submission" date="2020-04" db="EMBL/GenBank/DDBJ databases">
        <title>Plant Genome Project.</title>
        <authorList>
            <person name="Zhang R.-G."/>
        </authorList>
    </citation>
    <scope>NUCLEOTIDE SEQUENCE [LARGE SCALE GENOMIC DNA]</scope>
    <source>
        <strain evidence="6">YNK0</strain>
        <tissue evidence="6">Leaf</tissue>
    </source>
</reference>
<dbReference type="InterPro" id="IPR012677">
    <property type="entry name" value="Nucleotide-bd_a/b_plait_sf"/>
</dbReference>
<keyword evidence="2 3" id="KW-0694">RNA-binding</keyword>
<keyword evidence="7" id="KW-1185">Reference proteome</keyword>
<dbReference type="Proteomes" id="UP000655225">
    <property type="component" value="Unassembled WGS sequence"/>
</dbReference>
<dbReference type="Pfam" id="PF00076">
    <property type="entry name" value="RRM_1"/>
    <property type="match status" value="2"/>
</dbReference>
<evidence type="ECO:0000313" key="7">
    <source>
        <dbReference type="Proteomes" id="UP000655225"/>
    </source>
</evidence>
<proteinExistence type="predicted"/>
<comment type="caution">
    <text evidence="6">The sequence shown here is derived from an EMBL/GenBank/DDBJ whole genome shotgun (WGS) entry which is preliminary data.</text>
</comment>